<proteinExistence type="predicted"/>
<dbReference type="EnsemblPlants" id="Kaladp0059s0052.1.v1.1">
    <property type="protein sequence ID" value="Kaladp0059s0052.1.v1.1"/>
    <property type="gene ID" value="Kaladp0059s0052.v1.1"/>
</dbReference>
<keyword evidence="3" id="KW-1185">Reference proteome</keyword>
<evidence type="ECO:0000313" key="3">
    <source>
        <dbReference type="Proteomes" id="UP000594263"/>
    </source>
</evidence>
<evidence type="ECO:0000256" key="1">
    <source>
        <dbReference type="SAM" id="MobiDB-lite"/>
    </source>
</evidence>
<organism evidence="2 3">
    <name type="scientific">Kalanchoe fedtschenkoi</name>
    <name type="common">Lavender scallops</name>
    <name type="synonym">South American air plant</name>
    <dbReference type="NCBI Taxonomy" id="63787"/>
    <lineage>
        <taxon>Eukaryota</taxon>
        <taxon>Viridiplantae</taxon>
        <taxon>Streptophyta</taxon>
        <taxon>Embryophyta</taxon>
        <taxon>Tracheophyta</taxon>
        <taxon>Spermatophyta</taxon>
        <taxon>Magnoliopsida</taxon>
        <taxon>eudicotyledons</taxon>
        <taxon>Gunneridae</taxon>
        <taxon>Pentapetalae</taxon>
        <taxon>Saxifragales</taxon>
        <taxon>Crassulaceae</taxon>
        <taxon>Kalanchoe</taxon>
    </lineage>
</organism>
<dbReference type="AlphaFoldDB" id="A0A7N0ZZI5"/>
<accession>A0A7N0ZZI5</accession>
<protein>
    <submittedName>
        <fullName evidence="2">Uncharacterized protein</fullName>
    </submittedName>
</protein>
<feature type="region of interest" description="Disordered" evidence="1">
    <location>
        <begin position="1"/>
        <end position="33"/>
    </location>
</feature>
<reference evidence="2" key="1">
    <citation type="submission" date="2021-01" db="UniProtKB">
        <authorList>
            <consortium name="EnsemblPlants"/>
        </authorList>
    </citation>
    <scope>IDENTIFICATION</scope>
</reference>
<evidence type="ECO:0000313" key="2">
    <source>
        <dbReference type="EnsemblPlants" id="Kaladp0059s0052.1.v1.1"/>
    </source>
</evidence>
<dbReference type="Gramene" id="Kaladp0059s0052.1.v1.1">
    <property type="protein sequence ID" value="Kaladp0059s0052.1.v1.1"/>
    <property type="gene ID" value="Kaladp0059s0052.v1.1"/>
</dbReference>
<name>A0A7N0ZZI5_KALFE</name>
<sequence>MGWRDTHFQPAADIYETRSRRRPKPFSIQSRISSRRSATQIYDVFRDPDQACSAPFHRAQLKSYGIITCSRRRH</sequence>
<dbReference type="Proteomes" id="UP000594263">
    <property type="component" value="Unplaced"/>
</dbReference>